<dbReference type="Ensembl" id="ENSUAMT00000036439.1">
    <property type="protein sequence ID" value="ENSUAMP00000032704.1"/>
    <property type="gene ID" value="ENSUAMG00000024960.1"/>
</dbReference>
<feature type="disulfide bond" evidence="6">
    <location>
        <begin position="454"/>
        <end position="474"/>
    </location>
</feature>
<dbReference type="CDD" id="cd04269">
    <property type="entry name" value="ZnMc_adamalysin_II_like"/>
    <property type="match status" value="1"/>
</dbReference>
<evidence type="ECO:0000259" key="13">
    <source>
        <dbReference type="PROSITE" id="PS50215"/>
    </source>
</evidence>
<evidence type="ECO:0000259" key="12">
    <source>
        <dbReference type="PROSITE" id="PS50214"/>
    </source>
</evidence>
<evidence type="ECO:0000256" key="3">
    <source>
        <dbReference type="ARBA" id="ARBA00022989"/>
    </source>
</evidence>
<feature type="binding site" evidence="8">
    <location>
        <position position="339"/>
    </location>
    <ligand>
        <name>Zn(2+)</name>
        <dbReference type="ChEBI" id="CHEBI:29105"/>
        <note>catalytic</note>
    </ligand>
</feature>
<dbReference type="OMA" id="ICGRLQC"/>
<dbReference type="GO" id="GO:0009897">
    <property type="term" value="C:external side of plasma membrane"/>
    <property type="evidence" value="ECO:0007669"/>
    <property type="project" value="Ensembl"/>
</dbReference>
<dbReference type="AlphaFoldDB" id="A0A452SJF3"/>
<protein>
    <submittedName>
        <fullName evidence="14">ADAM metallopeptidase domain 30</fullName>
    </submittedName>
</protein>
<dbReference type="PRINTS" id="PR00289">
    <property type="entry name" value="DISINTEGRIN"/>
</dbReference>
<keyword evidence="7" id="KW-0245">EGF-like domain</keyword>
<reference evidence="14" key="3">
    <citation type="submission" date="2025-09" db="UniProtKB">
        <authorList>
            <consortium name="Ensembl"/>
        </authorList>
    </citation>
    <scope>IDENTIFICATION</scope>
</reference>
<dbReference type="Gene3D" id="4.10.70.10">
    <property type="entry name" value="Disintegrin domain"/>
    <property type="match status" value="1"/>
</dbReference>
<feature type="domain" description="Peptidase M12B" evidence="13">
    <location>
        <begin position="199"/>
        <end position="390"/>
    </location>
</feature>
<dbReference type="Gene3D" id="3.40.390.10">
    <property type="entry name" value="Collagenase (Catalytic Domain)"/>
    <property type="match status" value="1"/>
</dbReference>
<dbReference type="PANTHER" id="PTHR11905">
    <property type="entry name" value="ADAM A DISINTEGRIN AND METALLOPROTEASE DOMAIN"/>
    <property type="match status" value="1"/>
</dbReference>
<proteinExistence type="predicted"/>
<dbReference type="PANTHER" id="PTHR11905:SF148">
    <property type="entry name" value="DISINTEGRIN AND METALLOPROTEINASE DOMAIN-CONTAINING PROTEIN 30"/>
    <property type="match status" value="1"/>
</dbReference>
<dbReference type="FunFam" id="4.10.70.10:FF:000001">
    <property type="entry name" value="Disintegrin and metalloproteinase domain-containing protein 22"/>
    <property type="match status" value="1"/>
</dbReference>
<feature type="binding site" evidence="8">
    <location>
        <position position="335"/>
    </location>
    <ligand>
        <name>Zn(2+)</name>
        <dbReference type="ChEBI" id="CHEBI:29105"/>
        <note>catalytic</note>
    </ligand>
</feature>
<dbReference type="GO" id="GO:0006508">
    <property type="term" value="P:proteolysis"/>
    <property type="evidence" value="ECO:0007669"/>
    <property type="project" value="InterPro"/>
</dbReference>
<dbReference type="PROSITE" id="PS50026">
    <property type="entry name" value="EGF_3"/>
    <property type="match status" value="1"/>
</dbReference>
<evidence type="ECO:0000259" key="11">
    <source>
        <dbReference type="PROSITE" id="PS50026"/>
    </source>
</evidence>
<reference evidence="14" key="2">
    <citation type="submission" date="2025-08" db="UniProtKB">
        <authorList>
            <consortium name="Ensembl"/>
        </authorList>
    </citation>
    <scope>IDENTIFICATION</scope>
</reference>
<dbReference type="InterPro" id="IPR000742">
    <property type="entry name" value="EGF"/>
</dbReference>
<reference evidence="15" key="1">
    <citation type="submission" date="2016-06" db="EMBL/GenBank/DDBJ databases">
        <title>De novo assembly and RNA-Seq shows season-dependent expression and editing in black bear kidneys.</title>
        <authorList>
            <person name="Korstanje R."/>
            <person name="Srivastava A."/>
            <person name="Sarsani V.K."/>
            <person name="Sheehan S.M."/>
            <person name="Seger R.L."/>
            <person name="Barter M.E."/>
            <person name="Lindqvist C."/>
            <person name="Brody L.C."/>
            <person name="Mullikin J.C."/>
        </authorList>
    </citation>
    <scope>NUCLEOTIDE SEQUENCE [LARGE SCALE GENOMIC DNA]</scope>
</reference>
<gene>
    <name evidence="14" type="primary">ADAM30</name>
</gene>
<keyword evidence="15" id="KW-1185">Reference proteome</keyword>
<dbReference type="Proteomes" id="UP000291022">
    <property type="component" value="Unassembled WGS sequence"/>
</dbReference>
<dbReference type="Pfam" id="PF01421">
    <property type="entry name" value="Reprolysin"/>
    <property type="match status" value="1"/>
</dbReference>
<feature type="domain" description="Disintegrin" evidence="12">
    <location>
        <begin position="396"/>
        <end position="482"/>
    </location>
</feature>
<dbReference type="PROSITE" id="PS50215">
    <property type="entry name" value="ADAM_MEPRO"/>
    <property type="match status" value="1"/>
</dbReference>
<evidence type="ECO:0000256" key="6">
    <source>
        <dbReference type="PROSITE-ProRule" id="PRU00068"/>
    </source>
</evidence>
<name>A0A452SJF3_URSAM</name>
<dbReference type="InterPro" id="IPR018358">
    <property type="entry name" value="Disintegrin_CS"/>
</dbReference>
<dbReference type="STRING" id="9643.ENSUAMP00000032704"/>
<keyword evidence="8" id="KW-0862">Zinc</keyword>
<feature type="active site" evidence="8">
    <location>
        <position position="336"/>
    </location>
</feature>
<evidence type="ECO:0000313" key="15">
    <source>
        <dbReference type="Proteomes" id="UP000291022"/>
    </source>
</evidence>
<dbReference type="SUPFAM" id="SSF57552">
    <property type="entry name" value="Blood coagulation inhibitor (disintegrin)"/>
    <property type="match status" value="1"/>
</dbReference>
<dbReference type="PROSITE" id="PS00427">
    <property type="entry name" value="DISINTEGRIN_1"/>
    <property type="match status" value="1"/>
</dbReference>
<dbReference type="InterPro" id="IPR002870">
    <property type="entry name" value="Peptidase_M12B_N"/>
</dbReference>
<keyword evidence="4 9" id="KW-0472">Membrane</keyword>
<keyword evidence="8" id="KW-0479">Metal-binding</keyword>
<dbReference type="SUPFAM" id="SSF55486">
    <property type="entry name" value="Metalloproteases ('zincins'), catalytic domain"/>
    <property type="match status" value="1"/>
</dbReference>
<evidence type="ECO:0000256" key="1">
    <source>
        <dbReference type="ARBA" id="ARBA00004479"/>
    </source>
</evidence>
<dbReference type="InterPro" id="IPR001762">
    <property type="entry name" value="Disintegrin_dom"/>
</dbReference>
<dbReference type="GO" id="GO:0046872">
    <property type="term" value="F:metal ion binding"/>
    <property type="evidence" value="ECO:0007669"/>
    <property type="project" value="UniProtKB-KW"/>
</dbReference>
<dbReference type="SMART" id="SM00050">
    <property type="entry name" value="DISIN"/>
    <property type="match status" value="1"/>
</dbReference>
<organism evidence="14 15">
    <name type="scientific">Ursus americanus</name>
    <name type="common">American black bear</name>
    <name type="synonym">Euarctos americanus</name>
    <dbReference type="NCBI Taxonomy" id="9643"/>
    <lineage>
        <taxon>Eukaryota</taxon>
        <taxon>Metazoa</taxon>
        <taxon>Chordata</taxon>
        <taxon>Craniata</taxon>
        <taxon>Vertebrata</taxon>
        <taxon>Euteleostomi</taxon>
        <taxon>Mammalia</taxon>
        <taxon>Eutheria</taxon>
        <taxon>Laurasiatheria</taxon>
        <taxon>Carnivora</taxon>
        <taxon>Caniformia</taxon>
        <taxon>Ursidae</taxon>
        <taxon>Ursus</taxon>
    </lineage>
</organism>
<evidence type="ECO:0000256" key="7">
    <source>
        <dbReference type="PROSITE-ProRule" id="PRU00076"/>
    </source>
</evidence>
<dbReference type="InterPro" id="IPR036436">
    <property type="entry name" value="Disintegrin_dom_sf"/>
</dbReference>
<accession>A0A452SJF3</accession>
<dbReference type="SMART" id="SM00608">
    <property type="entry name" value="ACR"/>
    <property type="match status" value="1"/>
</dbReference>
<keyword evidence="10" id="KW-0732">Signal</keyword>
<evidence type="ECO:0000313" key="14">
    <source>
        <dbReference type="Ensembl" id="ENSUAMP00000032704.1"/>
    </source>
</evidence>
<dbReference type="InterPro" id="IPR024079">
    <property type="entry name" value="MetalloPept_cat_dom_sf"/>
</dbReference>
<feature type="transmembrane region" description="Helical" evidence="9">
    <location>
        <begin position="683"/>
        <end position="705"/>
    </location>
</feature>
<keyword evidence="2 9" id="KW-0812">Transmembrane</keyword>
<comment type="caution">
    <text evidence="7">Lacks conserved residue(s) required for the propagation of feature annotation.</text>
</comment>
<dbReference type="FunFam" id="3.40.390.10:FF:000002">
    <property type="entry name" value="Disintegrin and metalloproteinase domain-containing protein 22"/>
    <property type="match status" value="1"/>
</dbReference>
<comment type="subcellular location">
    <subcellularLocation>
        <location evidence="1">Membrane</location>
        <topology evidence="1">Single-pass type I membrane protein</topology>
    </subcellularLocation>
</comment>
<evidence type="ECO:0000256" key="10">
    <source>
        <dbReference type="SAM" id="SignalP"/>
    </source>
</evidence>
<evidence type="ECO:0000256" key="8">
    <source>
        <dbReference type="PROSITE-ProRule" id="PRU00276"/>
    </source>
</evidence>
<dbReference type="GO" id="GO:0004222">
    <property type="term" value="F:metalloendopeptidase activity"/>
    <property type="evidence" value="ECO:0007669"/>
    <property type="project" value="InterPro"/>
</dbReference>
<dbReference type="GO" id="GO:0008584">
    <property type="term" value="P:male gonad development"/>
    <property type="evidence" value="ECO:0007669"/>
    <property type="project" value="TreeGrafter"/>
</dbReference>
<dbReference type="Pfam" id="PF00200">
    <property type="entry name" value="Disintegrin"/>
    <property type="match status" value="1"/>
</dbReference>
<keyword evidence="3 9" id="KW-1133">Transmembrane helix</keyword>
<feature type="domain" description="EGF-like" evidence="11">
    <location>
        <begin position="626"/>
        <end position="659"/>
    </location>
</feature>
<dbReference type="GeneTree" id="ENSGT00940000162954"/>
<evidence type="ECO:0000256" key="2">
    <source>
        <dbReference type="ARBA" id="ARBA00022692"/>
    </source>
</evidence>
<dbReference type="InterPro" id="IPR034027">
    <property type="entry name" value="Reprolysin_adamalysin"/>
</dbReference>
<feature type="signal peptide" evidence="10">
    <location>
        <begin position="1"/>
        <end position="22"/>
    </location>
</feature>
<evidence type="ECO:0000256" key="4">
    <source>
        <dbReference type="ARBA" id="ARBA00023136"/>
    </source>
</evidence>
<feature type="binding site" evidence="8">
    <location>
        <position position="345"/>
    </location>
    <ligand>
        <name>Zn(2+)</name>
        <dbReference type="ChEBI" id="CHEBI:29105"/>
        <note>catalytic</note>
    </ligand>
</feature>
<feature type="disulfide bond" evidence="7">
    <location>
        <begin position="649"/>
        <end position="658"/>
    </location>
</feature>
<evidence type="ECO:0000256" key="9">
    <source>
        <dbReference type="SAM" id="Phobius"/>
    </source>
</evidence>
<dbReference type="InterPro" id="IPR001590">
    <property type="entry name" value="Peptidase_M12B"/>
</dbReference>
<dbReference type="PROSITE" id="PS50214">
    <property type="entry name" value="DISINTEGRIN_2"/>
    <property type="match status" value="1"/>
</dbReference>
<dbReference type="InterPro" id="IPR006586">
    <property type="entry name" value="ADAM_Cys-rich"/>
</dbReference>
<feature type="chain" id="PRO_5019467163" evidence="10">
    <location>
        <begin position="23"/>
        <end position="747"/>
    </location>
</feature>
<dbReference type="Pfam" id="PF01562">
    <property type="entry name" value="Pep_M12B_propep"/>
    <property type="match status" value="1"/>
</dbReference>
<dbReference type="PROSITE" id="PS01186">
    <property type="entry name" value="EGF_2"/>
    <property type="match status" value="1"/>
</dbReference>
<dbReference type="Pfam" id="PF08516">
    <property type="entry name" value="ADAM_CR"/>
    <property type="match status" value="1"/>
</dbReference>
<sequence>MRSVRTLIPMLVLVALLLDALGEDLLFHPEWGFESYEIIIPKKLSFRGGQQGAVQQVSYLLQVKDKKYVLHLWPKRFLLPRNLKVFSFTEQEKLLEDHPYIPRDCNYIGLVEGTQDSEATLSTCTGSLRGILKIDEERYQIEPLKASSSFEHVMYLLKKEDKFQNQTCGLTNDELEKQMARSENMARLRDYPGSYKHQKYMELALVFDHSRFLFSDSNLTRLIQDAILLTGIMDTFFRDVNMRLHLQGVEIWTHGDKLNVQQMTSQEILSTFLKYRTTTLSARISADWAHLYITSAFIHSLGWAYIGGACMEKYSGSVSSYTNLNILEASRMSAHELGHGVGMRHDTVYCQCRGKQTCIMGTGSSGFSNCSYIEYFNHVYSGAECLNNIPGLGYVVERCGNKIVEGDEECDCGSREDCKKDRCCQPDCKLTQGANCSTGLCCHNCRFRPLGYMCRKEENECDLAEYCNGISSFCPDDAYKHDGTICKSNSLCFKKRCHSRYAQCQNIFGPDAREAPDQCYHAVNLMGDQYGNCGIVGVRTYKACTRENAVCGRLQCINVKSIPELPDHTTIISTHLRAENLLCWGLGYHKSMIPMGIPDIGVISDGTPCGFDRLCVNRTCVHISVLNLECLPKKCNHRGVCNNNQNCHCVYGWAPPFCEEVGYGGSIDSGPTRRLKEEVPAPVQVVSIMLMRLIFLILSVIAVFFRRLIEQRSTVLEEQSRSSKENMNSDYNVASCKVLSSSVLIMS</sequence>
<evidence type="ECO:0000256" key="5">
    <source>
        <dbReference type="ARBA" id="ARBA00023157"/>
    </source>
</evidence>
<dbReference type="GO" id="GO:1990913">
    <property type="term" value="C:sperm head plasma membrane"/>
    <property type="evidence" value="ECO:0007669"/>
    <property type="project" value="Ensembl"/>
</dbReference>
<keyword evidence="5 7" id="KW-1015">Disulfide bond</keyword>